<dbReference type="GO" id="GO:0016887">
    <property type="term" value="F:ATP hydrolysis activity"/>
    <property type="evidence" value="ECO:0007669"/>
    <property type="project" value="InterPro"/>
</dbReference>
<dbReference type="SMART" id="SM00382">
    <property type="entry name" value="AAA"/>
    <property type="match status" value="1"/>
</dbReference>
<evidence type="ECO:0000259" key="4">
    <source>
        <dbReference type="SMART" id="SM00382"/>
    </source>
</evidence>
<proteinExistence type="inferred from homology"/>
<dbReference type="PRINTS" id="PR00819">
    <property type="entry name" value="CBXCFQXSUPER"/>
</dbReference>
<dbReference type="InterPro" id="IPR041627">
    <property type="entry name" value="AAA_lid_6"/>
</dbReference>
<gene>
    <name evidence="5" type="ORF">SAMN02910417_02105</name>
</gene>
<dbReference type="RefSeq" id="WP_090174319.1">
    <property type="nucleotide sequence ID" value="NZ_FMXR01000015.1"/>
</dbReference>
<evidence type="ECO:0000313" key="5">
    <source>
        <dbReference type="EMBL" id="SDB27981.1"/>
    </source>
</evidence>
<organism evidence="5 6">
    <name type="scientific">Eubacterium oxidoreducens</name>
    <dbReference type="NCBI Taxonomy" id="1732"/>
    <lineage>
        <taxon>Bacteria</taxon>
        <taxon>Bacillati</taxon>
        <taxon>Bacillota</taxon>
        <taxon>Clostridia</taxon>
        <taxon>Eubacteriales</taxon>
        <taxon>Eubacteriaceae</taxon>
        <taxon>Eubacterium</taxon>
    </lineage>
</organism>
<dbReference type="CDD" id="cd00009">
    <property type="entry name" value="AAA"/>
    <property type="match status" value="1"/>
</dbReference>
<comment type="similarity">
    <text evidence="1">Belongs to the CbxX/CfxQ family.</text>
</comment>
<dbReference type="PANTHER" id="PTHR43392">
    <property type="entry name" value="AAA-TYPE ATPASE FAMILY PROTEIN / ANKYRIN REPEAT FAMILY PROTEIN"/>
    <property type="match status" value="1"/>
</dbReference>
<dbReference type="Gene3D" id="3.40.50.300">
    <property type="entry name" value="P-loop containing nucleotide triphosphate hydrolases"/>
    <property type="match status" value="1"/>
</dbReference>
<feature type="domain" description="AAA+ ATPase" evidence="4">
    <location>
        <begin position="444"/>
        <end position="579"/>
    </location>
</feature>
<dbReference type="FunFam" id="3.40.50.300:FF:000216">
    <property type="entry name" value="Type VII secretion ATPase EccA"/>
    <property type="match status" value="1"/>
</dbReference>
<dbReference type="GO" id="GO:0005524">
    <property type="term" value="F:ATP binding"/>
    <property type="evidence" value="ECO:0007669"/>
    <property type="project" value="UniProtKB-KW"/>
</dbReference>
<dbReference type="EMBL" id="FMXR01000015">
    <property type="protein sequence ID" value="SDB27981.1"/>
    <property type="molecule type" value="Genomic_DNA"/>
</dbReference>
<dbReference type="AlphaFoldDB" id="A0A1G6C543"/>
<name>A0A1G6C543_EUBOX</name>
<dbReference type="SUPFAM" id="SSF52540">
    <property type="entry name" value="P-loop containing nucleoside triphosphate hydrolases"/>
    <property type="match status" value="1"/>
</dbReference>
<dbReference type="InterPro" id="IPR003593">
    <property type="entry name" value="AAA+_ATPase"/>
</dbReference>
<keyword evidence="6" id="KW-1185">Reference proteome</keyword>
<dbReference type="PANTHER" id="PTHR43392:SF2">
    <property type="entry name" value="AAA-TYPE ATPASE FAMILY PROTEIN _ ANKYRIN REPEAT FAMILY PROTEIN"/>
    <property type="match status" value="1"/>
</dbReference>
<dbReference type="InterPro" id="IPR027417">
    <property type="entry name" value="P-loop_NTPase"/>
</dbReference>
<evidence type="ECO:0000256" key="2">
    <source>
        <dbReference type="ARBA" id="ARBA00022741"/>
    </source>
</evidence>
<keyword evidence="3" id="KW-0067">ATP-binding</keyword>
<evidence type="ECO:0000256" key="3">
    <source>
        <dbReference type="ARBA" id="ARBA00022840"/>
    </source>
</evidence>
<evidence type="ECO:0000313" key="6">
    <source>
        <dbReference type="Proteomes" id="UP000199228"/>
    </source>
</evidence>
<dbReference type="Pfam" id="PF00004">
    <property type="entry name" value="AAA"/>
    <property type="match status" value="1"/>
</dbReference>
<dbReference type="InterPro" id="IPR000641">
    <property type="entry name" value="CbxX/CfxQ"/>
</dbReference>
<dbReference type="InterPro" id="IPR050773">
    <property type="entry name" value="CbxX/CfxQ_RuBisCO_ESX"/>
</dbReference>
<protein>
    <submittedName>
        <fullName evidence="5">ATPase family associated with various cellular activities (AAA)</fullName>
    </submittedName>
</protein>
<dbReference type="STRING" id="1732.SAMN02910417_02105"/>
<evidence type="ECO:0000256" key="1">
    <source>
        <dbReference type="ARBA" id="ARBA00010378"/>
    </source>
</evidence>
<accession>A0A1G6C543</accession>
<dbReference type="Gene3D" id="1.10.8.60">
    <property type="match status" value="1"/>
</dbReference>
<dbReference type="Pfam" id="PF17866">
    <property type="entry name" value="AAA_lid_6"/>
    <property type="match status" value="1"/>
</dbReference>
<dbReference type="Proteomes" id="UP000199228">
    <property type="component" value="Unassembled WGS sequence"/>
</dbReference>
<reference evidence="5 6" key="1">
    <citation type="submission" date="2016-10" db="EMBL/GenBank/DDBJ databases">
        <authorList>
            <person name="de Groot N.N."/>
        </authorList>
    </citation>
    <scope>NUCLEOTIDE SEQUENCE [LARGE SCALE GENOMIC DNA]</scope>
    <source>
        <strain evidence="5 6">DSM 3217</strain>
    </source>
</reference>
<dbReference type="OrthoDB" id="9806903at2"/>
<keyword evidence="2" id="KW-0547">Nucleotide-binding</keyword>
<dbReference type="InterPro" id="IPR003959">
    <property type="entry name" value="ATPase_AAA_core"/>
</dbReference>
<sequence length="682" mass="77796">MIIYNTTLKYCSGKTKKDDKDTLNPVVDEKKLKEIIADANDRLGAECGLDGNLSVQIVAGRKGTLEVIMVCNQDKVSVKECEDWIRNHFAENYSITKVSVSNSREISVKEFISFIRSADKMGFCNRGYLYNDLEFDYFDNYQYSVQEYMYDTTPLIKEEAFENATMMMADQSFLDELARIYADRNERKFYGHPVHYKIAAANVEAAKDMLKLLVRSLRSNERLLGTRANYICNIEEGCHHETDLEHLISSSRGATIAIEMTGSDADHGVYASSYHQVIQYFEEQINRCQLNTLFVFVEITEKPGFSKPMIATMQEDLHIIEIKEGRGDRKRALEYLKALTKKSMFDATAEELEKALPKKKDYTASEVYETYNKWFSNGLKSKIYQSYRNCEKVSIDFKKASDFPYEELQNMVGLTEIKSIVDQIINAAKVQKARSKMGLDTYGSSRHMIFTGNPGSAKTTVARLLAQILKKEEVLESGNLVECGRADLIAKYVGWTAKTVRRKFREAQGGILFIDEAYSLVDDSNSFGDEAINTIVQEMENHREDVIVIFAGYPEKMENFLQKNEGLRSRIAFHLNFPDYNEKALLDILMLMVKEKGFSPLDDDTQEKCLDIFANACKNAEFGNGRFARNLLEQAMLRQSDRIIRDSAGKRINKKSLSTLIAADFDVNATKQYAKPAKRIGF</sequence>